<reference evidence="1 2" key="1">
    <citation type="journal article" date="2018" name="G3 (Bethesda)">
        <title>Phylogenetic and Phylogenomic Definition of Rhizopus Species.</title>
        <authorList>
            <person name="Gryganskyi A.P."/>
            <person name="Golan J."/>
            <person name="Dolatabadi S."/>
            <person name="Mondo S."/>
            <person name="Robb S."/>
            <person name="Idnurm A."/>
            <person name="Muszewska A."/>
            <person name="Steczkiewicz K."/>
            <person name="Masonjones S."/>
            <person name="Liao H.L."/>
            <person name="Gajdeczka M.T."/>
            <person name="Anike F."/>
            <person name="Vuek A."/>
            <person name="Anishchenko I.M."/>
            <person name="Voigt K."/>
            <person name="de Hoog G.S."/>
            <person name="Smith M.E."/>
            <person name="Heitman J."/>
            <person name="Vilgalys R."/>
            <person name="Stajich J.E."/>
        </authorList>
    </citation>
    <scope>NUCLEOTIDE SEQUENCE [LARGE SCALE GENOMIC DNA]</scope>
    <source>
        <strain evidence="1 2">LSU 92-RS-03</strain>
    </source>
</reference>
<protein>
    <submittedName>
        <fullName evidence="1">Uncharacterized protein</fullName>
    </submittedName>
</protein>
<evidence type="ECO:0000313" key="2">
    <source>
        <dbReference type="Proteomes" id="UP000253551"/>
    </source>
</evidence>
<dbReference type="AlphaFoldDB" id="A0A367J1I4"/>
<organism evidence="1 2">
    <name type="scientific">Rhizopus stolonifer</name>
    <name type="common">Rhizopus nigricans</name>
    <dbReference type="NCBI Taxonomy" id="4846"/>
    <lineage>
        <taxon>Eukaryota</taxon>
        <taxon>Fungi</taxon>
        <taxon>Fungi incertae sedis</taxon>
        <taxon>Mucoromycota</taxon>
        <taxon>Mucoromycotina</taxon>
        <taxon>Mucoromycetes</taxon>
        <taxon>Mucorales</taxon>
        <taxon>Mucorineae</taxon>
        <taxon>Rhizopodaceae</taxon>
        <taxon>Rhizopus</taxon>
    </lineage>
</organism>
<dbReference type="EMBL" id="PJQM01004703">
    <property type="protein sequence ID" value="RCH83571.1"/>
    <property type="molecule type" value="Genomic_DNA"/>
</dbReference>
<dbReference type="STRING" id="4846.A0A367J1I4"/>
<feature type="non-terminal residue" evidence="1">
    <location>
        <position position="1"/>
    </location>
</feature>
<proteinExistence type="predicted"/>
<dbReference type="OrthoDB" id="39175at2759"/>
<sequence>CEYPDAPPNLSDLSQKVLTLYDSLRELEGEFLVKYMQNMDQVVEPASDTEGEESLLVALDTHEDITIEEPAGWSMSFGPSGLCLQAVTRNLYEYRKFIQTLSQQLARDFGPDYLPKKWDPDAEGYGEEFEQEELDEDEYLLTVPISSLMTLLLANPSVEQYKTCGIMPIFVEMHKTHMVQHLQLRTTTRDYSGSKINEIITESSFTILPSGTDLVKQVEQWENELPEWAKWDRDVIEFVLDVMVELDEEGVSKGISSSCCSSLNGE</sequence>
<dbReference type="Proteomes" id="UP000253551">
    <property type="component" value="Unassembled WGS sequence"/>
</dbReference>
<evidence type="ECO:0000313" key="1">
    <source>
        <dbReference type="EMBL" id="RCH83571.1"/>
    </source>
</evidence>
<name>A0A367J1I4_RHIST</name>
<accession>A0A367J1I4</accession>
<keyword evidence="2" id="KW-1185">Reference proteome</keyword>
<gene>
    <name evidence="1" type="ORF">CU098_003806</name>
</gene>
<comment type="caution">
    <text evidence="1">The sequence shown here is derived from an EMBL/GenBank/DDBJ whole genome shotgun (WGS) entry which is preliminary data.</text>
</comment>